<name>A0AAD5W231_9AGAR</name>
<organism evidence="6 7">
    <name type="scientific">Leucocoprinus birnbaumii</name>
    <dbReference type="NCBI Taxonomy" id="56174"/>
    <lineage>
        <taxon>Eukaryota</taxon>
        <taxon>Fungi</taxon>
        <taxon>Dikarya</taxon>
        <taxon>Basidiomycota</taxon>
        <taxon>Agaricomycotina</taxon>
        <taxon>Agaricomycetes</taxon>
        <taxon>Agaricomycetidae</taxon>
        <taxon>Agaricales</taxon>
        <taxon>Agaricineae</taxon>
        <taxon>Agaricaceae</taxon>
        <taxon>Leucocoprinus</taxon>
    </lineage>
</organism>
<feature type="compositionally biased region" description="Basic and acidic residues" evidence="3">
    <location>
        <begin position="459"/>
        <end position="474"/>
    </location>
</feature>
<dbReference type="InterPro" id="IPR001487">
    <property type="entry name" value="Bromodomain"/>
</dbReference>
<dbReference type="InterPro" id="IPR036427">
    <property type="entry name" value="Bromodomain-like_sf"/>
</dbReference>
<dbReference type="GO" id="GO:0006338">
    <property type="term" value="P:chromatin remodeling"/>
    <property type="evidence" value="ECO:0007669"/>
    <property type="project" value="TreeGrafter"/>
</dbReference>
<reference evidence="6" key="1">
    <citation type="submission" date="2022-07" db="EMBL/GenBank/DDBJ databases">
        <title>Genome Sequence of Leucocoprinus birnbaumii.</title>
        <authorList>
            <person name="Buettner E."/>
        </authorList>
    </citation>
    <scope>NUCLEOTIDE SEQUENCE</scope>
    <source>
        <strain evidence="6">VT141</strain>
    </source>
</reference>
<dbReference type="Pfam" id="PF00439">
    <property type="entry name" value="Bromodomain"/>
    <property type="match status" value="2"/>
</dbReference>
<dbReference type="Gene3D" id="1.20.920.10">
    <property type="entry name" value="Bromodomain-like"/>
    <property type="match status" value="2"/>
</dbReference>
<feature type="domain" description="Bromo" evidence="4">
    <location>
        <begin position="1"/>
        <end position="83"/>
    </location>
</feature>
<dbReference type="InterPro" id="IPR050935">
    <property type="entry name" value="Bromo_chromatin_reader"/>
</dbReference>
<feature type="region of interest" description="Disordered" evidence="3">
    <location>
        <begin position="285"/>
        <end position="304"/>
    </location>
</feature>
<evidence type="ECO:0000256" key="2">
    <source>
        <dbReference type="PROSITE-ProRule" id="PRU00035"/>
    </source>
</evidence>
<evidence type="ECO:0008006" key="8">
    <source>
        <dbReference type="Google" id="ProtNLM"/>
    </source>
</evidence>
<sequence>MKDASPFLRPVDPVALNIPHYFTIIKHPMDFSTIERKLASSNPQKPDPNPENPRYHNADEFIADVRLIFQNCVTFNGPDHAVTHMGKRVEEIFDKQIKQMPFAAPPPEAKPPPPPKKQKGPPARRLSTTVPVIRRNDNEAVGRPKREIHPPPPKDLPYSDAPKKQRKGKRVKDDGTAEQLKYCGKILSDLNRKQHYNIAHPFYEPVDWVKMELPMYPKIVKKPMDLATMRKKLDGGEYPTATHFYNDFKLMIKNCFSFNPTGTPVQVAGAELQRLFEDKWKNLPPLHEVSESEDEDDSEEEEARLRQIAEIEQQMEVLQNQLTALKNRPVKRKKEERREKAPVASTSKAPPKQSKPQPSKKKAKKLISDDDVLTFEQKKDLSESISKLDGTKLEKVIQIIHEGVPEIRDSTEEIELEIDTLPAAVLTKLYNFVIRPMRAQPSKRNRTGKGTGTGGLKRKSMDEDVEAEKIRQLEQRMALFDQPLGTASAPATRNVDSDHSSDSSDSDSSGSDSE</sequence>
<dbReference type="InterPro" id="IPR038336">
    <property type="entry name" value="NET_sf"/>
</dbReference>
<feature type="compositionally biased region" description="Acidic residues" evidence="3">
    <location>
        <begin position="291"/>
        <end position="302"/>
    </location>
</feature>
<keyword evidence="1 2" id="KW-0103">Bromodomain</keyword>
<dbReference type="InterPro" id="IPR027353">
    <property type="entry name" value="NET_dom"/>
</dbReference>
<evidence type="ECO:0000259" key="5">
    <source>
        <dbReference type="PROSITE" id="PS51525"/>
    </source>
</evidence>
<dbReference type="SMART" id="SM00297">
    <property type="entry name" value="BROMO"/>
    <property type="match status" value="2"/>
</dbReference>
<feature type="compositionally biased region" description="Low complexity" evidence="3">
    <location>
        <begin position="347"/>
        <end position="357"/>
    </location>
</feature>
<dbReference type="GO" id="GO:0000785">
    <property type="term" value="C:chromatin"/>
    <property type="evidence" value="ECO:0007669"/>
    <property type="project" value="TreeGrafter"/>
</dbReference>
<dbReference type="GO" id="GO:0006355">
    <property type="term" value="P:regulation of DNA-templated transcription"/>
    <property type="evidence" value="ECO:0007669"/>
    <property type="project" value="TreeGrafter"/>
</dbReference>
<evidence type="ECO:0000256" key="1">
    <source>
        <dbReference type="ARBA" id="ARBA00023117"/>
    </source>
</evidence>
<accession>A0AAD5W231</accession>
<dbReference type="SUPFAM" id="SSF47370">
    <property type="entry name" value="Bromodomain"/>
    <property type="match status" value="2"/>
</dbReference>
<evidence type="ECO:0000313" key="7">
    <source>
        <dbReference type="Proteomes" id="UP001213000"/>
    </source>
</evidence>
<proteinExistence type="predicted"/>
<dbReference type="PANTHER" id="PTHR22880:SF225">
    <property type="entry name" value="BROMODOMAIN-CONTAINING PROTEIN BET-1-RELATED"/>
    <property type="match status" value="1"/>
</dbReference>
<feature type="compositionally biased region" description="Basic and acidic residues" evidence="3">
    <location>
        <begin position="134"/>
        <end position="149"/>
    </location>
</feature>
<feature type="domain" description="NET" evidence="5">
    <location>
        <begin position="363"/>
        <end position="444"/>
    </location>
</feature>
<dbReference type="Gene3D" id="1.20.1270.220">
    <property type="match status" value="1"/>
</dbReference>
<feature type="region of interest" description="Disordered" evidence="3">
    <location>
        <begin position="441"/>
        <end position="514"/>
    </location>
</feature>
<feature type="compositionally biased region" description="Pro residues" evidence="3">
    <location>
        <begin position="103"/>
        <end position="115"/>
    </location>
</feature>
<dbReference type="PRINTS" id="PR00503">
    <property type="entry name" value="BROMODOMAIN"/>
</dbReference>
<dbReference type="PROSITE" id="PS51525">
    <property type="entry name" value="NET"/>
    <property type="match status" value="1"/>
</dbReference>
<comment type="caution">
    <text evidence="6">The sequence shown here is derived from an EMBL/GenBank/DDBJ whole genome shotgun (WGS) entry which is preliminary data.</text>
</comment>
<dbReference type="Pfam" id="PF17035">
    <property type="entry name" value="BET"/>
    <property type="match status" value="1"/>
</dbReference>
<dbReference type="AlphaFoldDB" id="A0AAD5W231"/>
<dbReference type="EMBL" id="JANIEX010000065">
    <property type="protein sequence ID" value="KAJ3574530.1"/>
    <property type="molecule type" value="Genomic_DNA"/>
</dbReference>
<feature type="region of interest" description="Disordered" evidence="3">
    <location>
        <begin position="320"/>
        <end position="366"/>
    </location>
</feature>
<dbReference type="PROSITE" id="PS50014">
    <property type="entry name" value="BROMODOMAIN_2"/>
    <property type="match status" value="2"/>
</dbReference>
<gene>
    <name evidence="6" type="ORF">NP233_g1712</name>
</gene>
<dbReference type="GO" id="GO:0005634">
    <property type="term" value="C:nucleus"/>
    <property type="evidence" value="ECO:0007669"/>
    <property type="project" value="TreeGrafter"/>
</dbReference>
<dbReference type="PANTHER" id="PTHR22880">
    <property type="entry name" value="FALZ-RELATED BROMODOMAIN-CONTAINING PROTEINS"/>
    <property type="match status" value="1"/>
</dbReference>
<dbReference type="Proteomes" id="UP001213000">
    <property type="component" value="Unassembled WGS sequence"/>
</dbReference>
<protein>
    <recommendedName>
        <fullName evidence="8">Bromodomain-containing protein</fullName>
    </recommendedName>
</protein>
<keyword evidence="7" id="KW-1185">Reference proteome</keyword>
<evidence type="ECO:0000256" key="3">
    <source>
        <dbReference type="SAM" id="MobiDB-lite"/>
    </source>
</evidence>
<feature type="domain" description="Bromo" evidence="4">
    <location>
        <begin position="194"/>
        <end position="266"/>
    </location>
</feature>
<evidence type="ECO:0000259" key="4">
    <source>
        <dbReference type="PROSITE" id="PS50014"/>
    </source>
</evidence>
<feature type="region of interest" description="Disordered" evidence="3">
    <location>
        <begin position="102"/>
        <end position="175"/>
    </location>
</feature>
<evidence type="ECO:0000313" key="6">
    <source>
        <dbReference type="EMBL" id="KAJ3574530.1"/>
    </source>
</evidence>